<dbReference type="GO" id="GO:0000014">
    <property type="term" value="F:single-stranded DNA endodeoxyribonuclease activity"/>
    <property type="evidence" value="ECO:0007669"/>
    <property type="project" value="TreeGrafter"/>
</dbReference>
<dbReference type="AlphaFoldDB" id="E3N9J7"/>
<dbReference type="InterPro" id="IPR041426">
    <property type="entry name" value="Mos1_HTH"/>
</dbReference>
<dbReference type="EMBL" id="DS268566">
    <property type="protein sequence ID" value="EFO90330.1"/>
    <property type="molecule type" value="Genomic_DNA"/>
</dbReference>
<feature type="domain" description="Mos1 transposase HTH" evidence="1">
    <location>
        <begin position="2"/>
        <end position="32"/>
    </location>
</feature>
<dbReference type="InParanoid" id="E3N9J7"/>
<dbReference type="Pfam" id="PF17906">
    <property type="entry name" value="HTH_48"/>
    <property type="match status" value="1"/>
</dbReference>
<dbReference type="GO" id="GO:0035861">
    <property type="term" value="C:site of double-strand break"/>
    <property type="evidence" value="ECO:0007669"/>
    <property type="project" value="TreeGrafter"/>
</dbReference>
<dbReference type="GO" id="GO:0046975">
    <property type="term" value="F:histone H3K36 methyltransferase activity"/>
    <property type="evidence" value="ECO:0007669"/>
    <property type="project" value="TreeGrafter"/>
</dbReference>
<dbReference type="HOGENOM" id="CLU_103478_0_0_1"/>
<name>E3N9J7_CAERE</name>
<dbReference type="PANTHER" id="PTHR46060:SF2">
    <property type="entry name" value="HISTONE-LYSINE N-METHYLTRANSFERASE SETMAR"/>
    <property type="match status" value="1"/>
</dbReference>
<dbReference type="GO" id="GO:0005634">
    <property type="term" value="C:nucleus"/>
    <property type="evidence" value="ECO:0007669"/>
    <property type="project" value="TreeGrafter"/>
</dbReference>
<evidence type="ECO:0000313" key="3">
    <source>
        <dbReference type="Proteomes" id="UP000008281"/>
    </source>
</evidence>
<dbReference type="Proteomes" id="UP000008281">
    <property type="component" value="Unassembled WGS sequence"/>
</dbReference>
<dbReference type="InterPro" id="IPR052709">
    <property type="entry name" value="Transposase-MT_Hybrid"/>
</dbReference>
<evidence type="ECO:0000259" key="1">
    <source>
        <dbReference type="Pfam" id="PF17906"/>
    </source>
</evidence>
<dbReference type="GO" id="GO:0006303">
    <property type="term" value="P:double-strand break repair via nonhomologous end joining"/>
    <property type="evidence" value="ECO:0007669"/>
    <property type="project" value="TreeGrafter"/>
</dbReference>
<evidence type="ECO:0000313" key="2">
    <source>
        <dbReference type="EMBL" id="EFO90330.1"/>
    </source>
</evidence>
<dbReference type="OrthoDB" id="616263at2759"/>
<organism evidence="3">
    <name type="scientific">Caenorhabditis remanei</name>
    <name type="common">Caenorhabditis vulgaris</name>
    <dbReference type="NCBI Taxonomy" id="31234"/>
    <lineage>
        <taxon>Eukaryota</taxon>
        <taxon>Metazoa</taxon>
        <taxon>Ecdysozoa</taxon>
        <taxon>Nematoda</taxon>
        <taxon>Chromadorea</taxon>
        <taxon>Rhabditida</taxon>
        <taxon>Rhabditina</taxon>
        <taxon>Rhabditomorpha</taxon>
        <taxon>Rhabditoidea</taxon>
        <taxon>Rhabditidae</taxon>
        <taxon>Peloderinae</taxon>
        <taxon>Caenorhabditis</taxon>
    </lineage>
</organism>
<reference evidence="2" key="1">
    <citation type="submission" date="2007-07" db="EMBL/GenBank/DDBJ databases">
        <title>PCAP assembly of the Caenorhabditis remanei genome.</title>
        <authorList>
            <consortium name="The Caenorhabditis remanei Sequencing Consortium"/>
            <person name="Wilson R.K."/>
        </authorList>
    </citation>
    <scope>NUCLEOTIDE SEQUENCE [LARGE SCALE GENOMIC DNA]</scope>
    <source>
        <strain evidence="2">PB4641</strain>
    </source>
</reference>
<proteinExistence type="predicted"/>
<dbReference type="GO" id="GO:0042800">
    <property type="term" value="F:histone H3K4 methyltransferase activity"/>
    <property type="evidence" value="ECO:0007669"/>
    <property type="project" value="TreeGrafter"/>
</dbReference>
<sequence>METYRNICETIGEDIISYKTAITWFNNFKEEDYNPDDKSHSDRSRLDIDDDITDVLEDEPRSSVRKVSSHTGPLFATIFRHLKESRRTAKYGQVISHELKDSQLKLSCDLSLNNFSLVAGILCRDTAMYTSQGVNHAHKTDEDAVTDHT</sequence>
<dbReference type="GO" id="GO:0003697">
    <property type="term" value="F:single-stranded DNA binding"/>
    <property type="evidence" value="ECO:0007669"/>
    <property type="project" value="TreeGrafter"/>
</dbReference>
<keyword evidence="3" id="KW-1185">Reference proteome</keyword>
<dbReference type="GO" id="GO:0003690">
    <property type="term" value="F:double-stranded DNA binding"/>
    <property type="evidence" value="ECO:0007669"/>
    <property type="project" value="TreeGrafter"/>
</dbReference>
<dbReference type="PANTHER" id="PTHR46060">
    <property type="entry name" value="MARINER MOS1 TRANSPOSASE-LIKE PROTEIN"/>
    <property type="match status" value="1"/>
</dbReference>
<dbReference type="GO" id="GO:0031297">
    <property type="term" value="P:replication fork processing"/>
    <property type="evidence" value="ECO:0007669"/>
    <property type="project" value="TreeGrafter"/>
</dbReference>
<dbReference type="GO" id="GO:0000793">
    <property type="term" value="C:condensed chromosome"/>
    <property type="evidence" value="ECO:0007669"/>
    <property type="project" value="TreeGrafter"/>
</dbReference>
<dbReference type="GO" id="GO:0044547">
    <property type="term" value="F:DNA topoisomerase binding"/>
    <property type="evidence" value="ECO:0007669"/>
    <property type="project" value="TreeGrafter"/>
</dbReference>
<dbReference type="STRING" id="31234.E3N9J7"/>
<dbReference type="GO" id="GO:0000729">
    <property type="term" value="P:DNA double-strand break processing"/>
    <property type="evidence" value="ECO:0007669"/>
    <property type="project" value="TreeGrafter"/>
</dbReference>
<accession>E3N9J7</accession>
<dbReference type="Gene3D" id="1.10.10.1450">
    <property type="match status" value="1"/>
</dbReference>
<dbReference type="GO" id="GO:0015074">
    <property type="term" value="P:DNA integration"/>
    <property type="evidence" value="ECO:0007669"/>
    <property type="project" value="TreeGrafter"/>
</dbReference>
<gene>
    <name evidence="2" type="ORF">CRE_29167</name>
</gene>
<protein>
    <recommendedName>
        <fullName evidence="1">Mos1 transposase HTH domain-containing protein</fullName>
    </recommendedName>
</protein>
<dbReference type="GO" id="GO:0044774">
    <property type="term" value="P:mitotic DNA integrity checkpoint signaling"/>
    <property type="evidence" value="ECO:0007669"/>
    <property type="project" value="TreeGrafter"/>
</dbReference>